<keyword evidence="3" id="KW-1185">Reference proteome</keyword>
<feature type="region of interest" description="Disordered" evidence="1">
    <location>
        <begin position="305"/>
        <end position="388"/>
    </location>
</feature>
<dbReference type="Proteomes" id="UP000824596">
    <property type="component" value="Unassembled WGS sequence"/>
</dbReference>
<accession>A0A9P8N8G5</accession>
<reference evidence="2" key="1">
    <citation type="submission" date="2021-09" db="EMBL/GenBank/DDBJ databases">
        <title>A high-quality genome of the endoparasitic fungus Hirsutella rhossiliensis with a comparison of Hirsutella genomes reveals transposable elements contributing to genome size variation.</title>
        <authorList>
            <person name="Lin R."/>
            <person name="Jiao Y."/>
            <person name="Sun X."/>
            <person name="Ling J."/>
            <person name="Xie B."/>
            <person name="Cheng X."/>
        </authorList>
    </citation>
    <scope>NUCLEOTIDE SEQUENCE</scope>
    <source>
        <strain evidence="2">HR02</strain>
    </source>
</reference>
<feature type="compositionally biased region" description="Polar residues" evidence="1">
    <location>
        <begin position="374"/>
        <end position="388"/>
    </location>
</feature>
<dbReference type="OrthoDB" id="5240244at2759"/>
<protein>
    <submittedName>
        <fullName evidence="2">Uncharacterized protein</fullName>
    </submittedName>
</protein>
<evidence type="ECO:0000313" key="3">
    <source>
        <dbReference type="Proteomes" id="UP000824596"/>
    </source>
</evidence>
<feature type="compositionally biased region" description="Polar residues" evidence="1">
    <location>
        <begin position="305"/>
        <end position="315"/>
    </location>
</feature>
<dbReference type="RefSeq" id="XP_044726177.1">
    <property type="nucleotide sequence ID" value="XM_044859777.1"/>
</dbReference>
<gene>
    <name evidence="2" type="ORF">HRG_01306</name>
</gene>
<name>A0A9P8N8G5_9HYPO</name>
<dbReference type="EMBL" id="JAIZPD010000001">
    <property type="protein sequence ID" value="KAH0968664.1"/>
    <property type="molecule type" value="Genomic_DNA"/>
</dbReference>
<proteinExistence type="predicted"/>
<sequence>MAAQSQQAQQNLQAFGIPGLRHFWDPNTTAYAKIVEVYRHGSGYNYEDVVWHAWAAICYMYFPQEAPTPTDPRWAIDREAYRGFASSLSSTKPDLIVIKLTAGQISQHQLPQFSSRDFLWIECKAANEDSPSGWKRVLGESVTRLQTAHPNRTIFLIIAVGWKCMYFVWDPNNAIAGRPSMFIRSAVGAQTWQIDGRIKGIRNESWVNLITGEIHVDKAMTRDHTSARFAIARLAAWSIKNGKGACTPEPNHSSATNVRDASLAMIYCFVTSRSCIRRCLRRLGPVASEPTFDTMGDGSPDFNTNCSAADATNQPFEGLSTPAEPPLDNTVGAAPLGQESANRPTTYVTDAPAQDKRPATKKTQSPAVIANFPRSVSSDNQYGPSEPK</sequence>
<comment type="caution">
    <text evidence="2">The sequence shown here is derived from an EMBL/GenBank/DDBJ whole genome shotgun (WGS) entry which is preliminary data.</text>
</comment>
<dbReference type="AlphaFoldDB" id="A0A9P8N8G5"/>
<evidence type="ECO:0000313" key="2">
    <source>
        <dbReference type="EMBL" id="KAH0968664.1"/>
    </source>
</evidence>
<evidence type="ECO:0000256" key="1">
    <source>
        <dbReference type="SAM" id="MobiDB-lite"/>
    </source>
</evidence>
<organism evidence="2 3">
    <name type="scientific">Hirsutella rhossiliensis</name>
    <dbReference type="NCBI Taxonomy" id="111463"/>
    <lineage>
        <taxon>Eukaryota</taxon>
        <taxon>Fungi</taxon>
        <taxon>Dikarya</taxon>
        <taxon>Ascomycota</taxon>
        <taxon>Pezizomycotina</taxon>
        <taxon>Sordariomycetes</taxon>
        <taxon>Hypocreomycetidae</taxon>
        <taxon>Hypocreales</taxon>
        <taxon>Ophiocordycipitaceae</taxon>
        <taxon>Hirsutella</taxon>
    </lineage>
</organism>
<feature type="compositionally biased region" description="Polar residues" evidence="1">
    <location>
        <begin position="339"/>
        <end position="348"/>
    </location>
</feature>
<dbReference type="GeneID" id="68350435"/>